<evidence type="ECO:0000313" key="8">
    <source>
        <dbReference type="Proteomes" id="UP000374630"/>
    </source>
</evidence>
<evidence type="ECO:0000313" key="6">
    <source>
        <dbReference type="EMBL" id="KAA8820238.1"/>
    </source>
</evidence>
<feature type="transmembrane region" description="Helical" evidence="2">
    <location>
        <begin position="20"/>
        <end position="43"/>
    </location>
</feature>
<dbReference type="InterPro" id="IPR056074">
    <property type="entry name" value="DUF7657"/>
</dbReference>
<dbReference type="EMBL" id="RZOA01000045">
    <property type="protein sequence ID" value="KAA8820238.1"/>
    <property type="molecule type" value="Genomic_DNA"/>
</dbReference>
<feature type="transmembrane region" description="Helical" evidence="2">
    <location>
        <begin position="690"/>
        <end position="708"/>
    </location>
</feature>
<feature type="transmembrane region" description="Helical" evidence="2">
    <location>
        <begin position="193"/>
        <end position="223"/>
    </location>
</feature>
<evidence type="ECO:0000256" key="1">
    <source>
        <dbReference type="SAM" id="MobiDB-lite"/>
    </source>
</evidence>
<name>A0A5J5DV70_9BIFI</name>
<accession>A0A5J5DV70</accession>
<feature type="transmembrane region" description="Helical" evidence="2">
    <location>
        <begin position="664"/>
        <end position="683"/>
    </location>
</feature>
<dbReference type="RefSeq" id="WP_150355144.1">
    <property type="nucleotide sequence ID" value="NZ_RZNZ01000012.1"/>
</dbReference>
<dbReference type="InterPro" id="IPR056071">
    <property type="entry name" value="DUF7654"/>
</dbReference>
<proteinExistence type="predicted"/>
<organism evidence="6 7">
    <name type="scientific">Bifidobacterium vespertilionis</name>
    <dbReference type="NCBI Taxonomy" id="2562524"/>
    <lineage>
        <taxon>Bacteria</taxon>
        <taxon>Bacillati</taxon>
        <taxon>Actinomycetota</taxon>
        <taxon>Actinomycetes</taxon>
        <taxon>Bifidobacteriales</taxon>
        <taxon>Bifidobacteriaceae</taxon>
        <taxon>Bifidobacterium</taxon>
    </lineage>
</organism>
<dbReference type="OrthoDB" id="3176622at2"/>
<protein>
    <submittedName>
        <fullName evidence="6">Uncharacterized protein</fullName>
    </submittedName>
</protein>
<evidence type="ECO:0000313" key="5">
    <source>
        <dbReference type="EMBL" id="KAA8819005.1"/>
    </source>
</evidence>
<feature type="transmembrane region" description="Helical" evidence="2">
    <location>
        <begin position="634"/>
        <end position="652"/>
    </location>
</feature>
<feature type="transmembrane region" description="Helical" evidence="2">
    <location>
        <begin position="353"/>
        <end position="375"/>
    </location>
</feature>
<keyword evidence="8" id="KW-1185">Reference proteome</keyword>
<gene>
    <name evidence="6" type="ORF">EM848_11880</name>
    <name evidence="5" type="ORF">EMO90_08595</name>
</gene>
<evidence type="ECO:0000259" key="4">
    <source>
        <dbReference type="Pfam" id="PF24677"/>
    </source>
</evidence>
<reference evidence="7 8" key="1">
    <citation type="journal article" date="2019" name="Syst. Appl. Microbiol.">
        <title>Characterization of Bifidobacterium species in feaces of the Egyptian fruit bat: Description of B. vespertilionis sp. nov. and B. rousetti sp. nov.</title>
        <authorList>
            <person name="Modesto M."/>
            <person name="Satti M."/>
            <person name="Watanabe K."/>
            <person name="Puglisi E."/>
            <person name="Morelli L."/>
            <person name="Huang C.-H."/>
            <person name="Liou J.-S."/>
            <person name="Miyashita M."/>
            <person name="Tamura T."/>
            <person name="Saito S."/>
            <person name="Mori K."/>
            <person name="Huang L."/>
            <person name="Sciavilla P."/>
            <person name="Sandri C."/>
            <person name="Spiezio C."/>
            <person name="Vitali F."/>
            <person name="Cavalieri D."/>
            <person name="Perpetuini G."/>
            <person name="Tofalo R."/>
            <person name="Bonetti A."/>
            <person name="Arita M."/>
            <person name="Mattarelli P."/>
        </authorList>
    </citation>
    <scope>NUCLEOTIDE SEQUENCE [LARGE SCALE GENOMIC DNA]</scope>
    <source>
        <strain evidence="5 8">RST16</strain>
        <strain evidence="6 7">RST8</strain>
    </source>
</reference>
<feature type="transmembrane region" description="Helical" evidence="2">
    <location>
        <begin position="316"/>
        <end position="333"/>
    </location>
</feature>
<feature type="transmembrane region" description="Helical" evidence="2">
    <location>
        <begin position="293"/>
        <end position="310"/>
    </location>
</feature>
<feature type="transmembrane region" description="Helical" evidence="2">
    <location>
        <begin position="63"/>
        <end position="80"/>
    </location>
</feature>
<comment type="caution">
    <text evidence="6">The sequence shown here is derived from an EMBL/GenBank/DDBJ whole genome shotgun (WGS) entry which is preliminary data.</text>
</comment>
<dbReference type="AlphaFoldDB" id="A0A5J5DV70"/>
<evidence type="ECO:0000259" key="3">
    <source>
        <dbReference type="Pfam" id="PF24672"/>
    </source>
</evidence>
<keyword evidence="2" id="KW-0472">Membrane</keyword>
<feature type="domain" description="DUF7657" evidence="4">
    <location>
        <begin position="96"/>
        <end position="502"/>
    </location>
</feature>
<feature type="transmembrane region" description="Helical" evidence="2">
    <location>
        <begin position="449"/>
        <end position="473"/>
    </location>
</feature>
<feature type="region of interest" description="Disordered" evidence="1">
    <location>
        <begin position="507"/>
        <end position="626"/>
    </location>
</feature>
<feature type="transmembrane region" description="Helical" evidence="2">
    <location>
        <begin position="101"/>
        <end position="120"/>
    </location>
</feature>
<feature type="transmembrane region" description="Helical" evidence="2">
    <location>
        <begin position="235"/>
        <end position="256"/>
    </location>
</feature>
<feature type="transmembrane region" description="Helical" evidence="2">
    <location>
        <begin position="425"/>
        <end position="442"/>
    </location>
</feature>
<dbReference type="Pfam" id="PF24672">
    <property type="entry name" value="DUF7654"/>
    <property type="match status" value="1"/>
</dbReference>
<sequence length="861" mass="93619">MIATTLTTSQRSVARATHTVFAVCVALLCALYVECFLQAVAAARSGADRTAVWFVDFSRPSSLWRIAIIWMAFAAALCLLTSDHAPIRAFRRSLHRWRWPMGGLMIAILTAAGISGFSVAEWSSLAGGEPFQGVLWGVPRGIRSDEWVVFTPFAFSQSHTGYDPVSSVIRAWPTDVTMLYAQPAWALATLFRLFLWGFMLLGSAHGLAFFWSARLIVLLLVSYEFGRLITRDDRWLAAGYAMMVGFAPIVQWWFAVNGIAELFIFGQALVVLFDRYLAATGAACVSSSTGARWRWVLAAGLAYCAGGYALILYPAWQIPMCYVFAACGAAVLIGRLRGFDRHGLRARFRVRDFAPMIVAAVALIGVLAFVFLRAWDTVSAVMHTAYPGARSETGGGLLNTLFNYVASPFSALDDAIPMPNASEQSTFYGLFPLGIVLGVLGLRRRRDPWIIALLAVDALLLAFGLVGFPSWLAKITMFSSLTVDRIKLATTFIDLLLLTRLASRHPERSAQADSPCRPDERSPQAGSPRHPERSAQRVVEGSLTVLPMTQYEMTKDPSTPLRFAQDDKKRSPRHPERSPKGAAEGSLIPRTMTLREMTKGPSTPLRCAQDDRGSRPVAQDDGGDRRSAQDAAKGFILAALFAGAALSCNIALSGQRRDGTQLALMAGFALLTAFAFIVAIVWPKRLGSRMIALAAVLMMLSGLCVNPVQQGARALTDNPAANLVASSLRSAGENTADVRLVTDNPFLGQAMIANGIPTITSVNPVPALERWATVDPDGKYRDVYNRYAYVQIDVENDGRGAWFELHDGQPDYVVAHLAPADLKAIGATHVLTTRDLVPLSGADVQFAPIGSSDGLTLYRVE</sequence>
<evidence type="ECO:0000313" key="7">
    <source>
        <dbReference type="Proteomes" id="UP000345527"/>
    </source>
</evidence>
<feature type="compositionally biased region" description="Basic and acidic residues" evidence="1">
    <location>
        <begin position="564"/>
        <end position="579"/>
    </location>
</feature>
<dbReference type="Pfam" id="PF24677">
    <property type="entry name" value="DUF7657"/>
    <property type="match status" value="1"/>
</dbReference>
<dbReference type="Proteomes" id="UP000374630">
    <property type="component" value="Unassembled WGS sequence"/>
</dbReference>
<dbReference type="EMBL" id="RZNZ01000012">
    <property type="protein sequence ID" value="KAA8819005.1"/>
    <property type="molecule type" value="Genomic_DNA"/>
</dbReference>
<feature type="transmembrane region" description="Helical" evidence="2">
    <location>
        <begin position="262"/>
        <end position="286"/>
    </location>
</feature>
<evidence type="ECO:0000256" key="2">
    <source>
        <dbReference type="SAM" id="Phobius"/>
    </source>
</evidence>
<feature type="compositionally biased region" description="Basic and acidic residues" evidence="1">
    <location>
        <begin position="507"/>
        <end position="522"/>
    </location>
</feature>
<keyword evidence="2" id="KW-1133">Transmembrane helix</keyword>
<feature type="domain" description="DUF7654" evidence="3">
    <location>
        <begin position="725"/>
        <end position="860"/>
    </location>
</feature>
<keyword evidence="2" id="KW-0812">Transmembrane</keyword>
<dbReference type="Proteomes" id="UP000345527">
    <property type="component" value="Unassembled WGS sequence"/>
</dbReference>